<reference evidence="1" key="1">
    <citation type="submission" date="2020-01" db="EMBL/GenBank/DDBJ databases">
        <authorList>
            <person name="Meier V. D."/>
            <person name="Meier V D."/>
        </authorList>
    </citation>
    <scope>NUCLEOTIDE SEQUENCE</scope>
    <source>
        <strain evidence="1">HLG_WM_MAG_09</strain>
    </source>
</reference>
<dbReference type="AlphaFoldDB" id="A0A6S6UG31"/>
<dbReference type="EMBL" id="CACVAT010000417">
    <property type="protein sequence ID" value="CAA6825999.1"/>
    <property type="molecule type" value="Genomic_DNA"/>
</dbReference>
<protein>
    <submittedName>
        <fullName evidence="1">Uncharacterized protein</fullName>
    </submittedName>
</protein>
<proteinExistence type="predicted"/>
<accession>A0A6S6UG31</accession>
<sequence length="70" mass="8119">MVRFLFGKRAAFEAYQNQQLTNLSLPVFACLCCFVVNLKAESSKTTEDPKEPLFFRRFCPPPALMKYHDL</sequence>
<gene>
    <name evidence="1" type="ORF">HELGO_WM18398</name>
</gene>
<evidence type="ECO:0000313" key="1">
    <source>
        <dbReference type="EMBL" id="CAA6825999.1"/>
    </source>
</evidence>
<organism evidence="1">
    <name type="scientific">uncultured Thiotrichaceae bacterium</name>
    <dbReference type="NCBI Taxonomy" id="298394"/>
    <lineage>
        <taxon>Bacteria</taxon>
        <taxon>Pseudomonadati</taxon>
        <taxon>Pseudomonadota</taxon>
        <taxon>Gammaproteobacteria</taxon>
        <taxon>Thiotrichales</taxon>
        <taxon>Thiotrichaceae</taxon>
        <taxon>environmental samples</taxon>
    </lineage>
</organism>
<name>A0A6S6UG31_9GAMM</name>